<dbReference type="EMBL" id="HBFR01010191">
    <property type="protein sequence ID" value="CAD8880192.1"/>
    <property type="molecule type" value="Transcribed_RNA"/>
</dbReference>
<accession>A0A7S1BBM8</accession>
<dbReference type="SUPFAM" id="SSF103481">
    <property type="entry name" value="Multidrug resistance efflux transporter EmrE"/>
    <property type="match status" value="2"/>
</dbReference>
<feature type="transmembrane region" description="Helical" evidence="6">
    <location>
        <begin position="265"/>
        <end position="287"/>
    </location>
</feature>
<feature type="transmembrane region" description="Helical" evidence="6">
    <location>
        <begin position="230"/>
        <end position="253"/>
    </location>
</feature>
<dbReference type="GO" id="GO:0005460">
    <property type="term" value="F:UDP-glucose transmembrane transporter activity"/>
    <property type="evidence" value="ECO:0007669"/>
    <property type="project" value="TreeGrafter"/>
</dbReference>
<feature type="transmembrane region" description="Helical" evidence="6">
    <location>
        <begin position="66"/>
        <end position="84"/>
    </location>
</feature>
<gene>
    <name evidence="7" type="ORF">CHYS00102_LOCUS7377</name>
</gene>
<dbReference type="PANTHER" id="PTHR10778:SF18">
    <property type="entry name" value="SUGAR PHOSPHATE TRANSPORTER DOMAIN-CONTAINING PROTEIN"/>
    <property type="match status" value="1"/>
</dbReference>
<feature type="transmembrane region" description="Helical" evidence="6">
    <location>
        <begin position="161"/>
        <end position="179"/>
    </location>
</feature>
<keyword evidence="2" id="KW-0813">Transport</keyword>
<dbReference type="AlphaFoldDB" id="A0A7S1BBM8"/>
<evidence type="ECO:0000313" key="7">
    <source>
        <dbReference type="EMBL" id="CAD8880192.1"/>
    </source>
</evidence>
<reference evidence="7" key="1">
    <citation type="submission" date="2021-01" db="EMBL/GenBank/DDBJ databases">
        <authorList>
            <person name="Corre E."/>
            <person name="Pelletier E."/>
            <person name="Niang G."/>
            <person name="Scheremetjew M."/>
            <person name="Finn R."/>
            <person name="Kale V."/>
            <person name="Holt S."/>
            <person name="Cochrane G."/>
            <person name="Meng A."/>
            <person name="Brown T."/>
            <person name="Cohen L."/>
        </authorList>
    </citation>
    <scope>NUCLEOTIDE SEQUENCE</scope>
    <source>
        <strain evidence="7">308</strain>
    </source>
</reference>
<feature type="transmembrane region" description="Helical" evidence="6">
    <location>
        <begin position="105"/>
        <end position="124"/>
    </location>
</feature>
<sequence>MCRNSDLKTLRETHHGKTPSLMPDRIPTLIICTAGICISYLIYGLIQERLYLYRSPDDGASFQYTTFLMFSQAITNTIAAKFGIWMKRKINSRNNNHQNINRRPFNVKLVFINALFYAIAMTASNESLRYVSYPTQSLAKSCKLVPTMIMGVLVEKRKYSVHQWVGTFFITAGIVIFNLNNIKRDDKTSSTYGLCLVGLSLIMDGLNSSYQGLVKVSDPKKYRILGASESMLWINTFAITFFFPVAVISGQFFTAIKFFSRNSEALTAILYLNLMAAIGQHFIFLTIVSFSSLVCTTITTVRKFMTIILSVAVFGHSFSWSQWCSVASVFFGIFLETSWKKTEQKVIKVY</sequence>
<evidence type="ECO:0000256" key="2">
    <source>
        <dbReference type="ARBA" id="ARBA00022448"/>
    </source>
</evidence>
<evidence type="ECO:0008006" key="8">
    <source>
        <dbReference type="Google" id="ProtNLM"/>
    </source>
</evidence>
<dbReference type="InterPro" id="IPR037185">
    <property type="entry name" value="EmrE-like"/>
</dbReference>
<feature type="transmembrane region" description="Helical" evidence="6">
    <location>
        <begin position="26"/>
        <end position="46"/>
    </location>
</feature>
<protein>
    <recommendedName>
        <fullName evidence="8">Sugar phosphate transporter domain-containing protein</fullName>
    </recommendedName>
</protein>
<dbReference type="PANTHER" id="PTHR10778">
    <property type="entry name" value="SOLUTE CARRIER FAMILY 35 MEMBER B"/>
    <property type="match status" value="1"/>
</dbReference>
<evidence type="ECO:0000256" key="6">
    <source>
        <dbReference type="SAM" id="Phobius"/>
    </source>
</evidence>
<name>A0A7S1BBM8_9STRA</name>
<dbReference type="GO" id="GO:0005459">
    <property type="term" value="F:UDP-galactose transmembrane transporter activity"/>
    <property type="evidence" value="ECO:0007669"/>
    <property type="project" value="TreeGrafter"/>
</dbReference>
<comment type="subcellular location">
    <subcellularLocation>
        <location evidence="1">Membrane</location>
        <topology evidence="1">Multi-pass membrane protein</topology>
    </subcellularLocation>
</comment>
<organism evidence="7">
    <name type="scientific">Corethron hystrix</name>
    <dbReference type="NCBI Taxonomy" id="216773"/>
    <lineage>
        <taxon>Eukaryota</taxon>
        <taxon>Sar</taxon>
        <taxon>Stramenopiles</taxon>
        <taxon>Ochrophyta</taxon>
        <taxon>Bacillariophyta</taxon>
        <taxon>Coscinodiscophyceae</taxon>
        <taxon>Corethrophycidae</taxon>
        <taxon>Corethrales</taxon>
        <taxon>Corethraceae</taxon>
        <taxon>Corethron</taxon>
    </lineage>
</organism>
<keyword evidence="4 6" id="KW-1133">Transmembrane helix</keyword>
<evidence type="ECO:0000256" key="4">
    <source>
        <dbReference type="ARBA" id="ARBA00022989"/>
    </source>
</evidence>
<dbReference type="InterPro" id="IPR013657">
    <property type="entry name" value="SCL35B1-4/HUT1"/>
</dbReference>
<dbReference type="Pfam" id="PF08449">
    <property type="entry name" value="UAA"/>
    <property type="match status" value="1"/>
</dbReference>
<keyword evidence="5 6" id="KW-0472">Membrane</keyword>
<dbReference type="GO" id="GO:0005789">
    <property type="term" value="C:endoplasmic reticulum membrane"/>
    <property type="evidence" value="ECO:0007669"/>
    <property type="project" value="TreeGrafter"/>
</dbReference>
<dbReference type="GO" id="GO:0000139">
    <property type="term" value="C:Golgi membrane"/>
    <property type="evidence" value="ECO:0007669"/>
    <property type="project" value="TreeGrafter"/>
</dbReference>
<evidence type="ECO:0000256" key="1">
    <source>
        <dbReference type="ARBA" id="ARBA00004141"/>
    </source>
</evidence>
<feature type="transmembrane region" description="Helical" evidence="6">
    <location>
        <begin position="307"/>
        <end position="335"/>
    </location>
</feature>
<dbReference type="Gene3D" id="1.10.3730.20">
    <property type="match status" value="1"/>
</dbReference>
<proteinExistence type="predicted"/>
<evidence type="ECO:0000256" key="3">
    <source>
        <dbReference type="ARBA" id="ARBA00022692"/>
    </source>
</evidence>
<keyword evidence="3 6" id="KW-0812">Transmembrane</keyword>
<evidence type="ECO:0000256" key="5">
    <source>
        <dbReference type="ARBA" id="ARBA00023136"/>
    </source>
</evidence>